<evidence type="ECO:0000313" key="3">
    <source>
        <dbReference type="EMBL" id="KXS16334.1"/>
    </source>
</evidence>
<reference evidence="3 4" key="1">
    <citation type="journal article" date="2015" name="Genome Biol. Evol.">
        <title>Phylogenomic analyses indicate that early fungi evolved digesting cell walls of algal ancestors of land plants.</title>
        <authorList>
            <person name="Chang Y."/>
            <person name="Wang S."/>
            <person name="Sekimoto S."/>
            <person name="Aerts A.L."/>
            <person name="Choi C."/>
            <person name="Clum A."/>
            <person name="LaButti K.M."/>
            <person name="Lindquist E.A."/>
            <person name="Yee Ngan C."/>
            <person name="Ohm R.A."/>
            <person name="Salamov A.A."/>
            <person name="Grigoriev I.V."/>
            <person name="Spatafora J.W."/>
            <person name="Berbee M.L."/>
        </authorList>
    </citation>
    <scope>NUCLEOTIDE SEQUENCE [LARGE SCALE GENOMIC DNA]</scope>
    <source>
        <strain evidence="3 4">JEL478</strain>
    </source>
</reference>
<name>A0A139AIG5_GONPJ</name>
<protein>
    <recommendedName>
        <fullName evidence="2">Bacteriophage T5 Orf172 DNA-binding domain-containing protein</fullName>
    </recommendedName>
</protein>
<dbReference type="InterPro" id="IPR018306">
    <property type="entry name" value="Phage_T5_Orf172_DNA-bd"/>
</dbReference>
<feature type="compositionally biased region" description="Low complexity" evidence="1">
    <location>
        <begin position="56"/>
        <end position="76"/>
    </location>
</feature>
<dbReference type="Proteomes" id="UP000070544">
    <property type="component" value="Unassembled WGS sequence"/>
</dbReference>
<feature type="region of interest" description="Disordered" evidence="1">
    <location>
        <begin position="56"/>
        <end position="79"/>
    </location>
</feature>
<accession>A0A139AIG5</accession>
<dbReference type="Pfam" id="PF10544">
    <property type="entry name" value="T5orf172"/>
    <property type="match status" value="1"/>
</dbReference>
<feature type="compositionally biased region" description="Basic residues" evidence="1">
    <location>
        <begin position="303"/>
        <end position="313"/>
    </location>
</feature>
<dbReference type="SMART" id="SM00974">
    <property type="entry name" value="T5orf172"/>
    <property type="match status" value="1"/>
</dbReference>
<feature type="domain" description="Bacteriophage T5 Orf172 DNA-binding" evidence="2">
    <location>
        <begin position="73"/>
        <end position="178"/>
    </location>
</feature>
<evidence type="ECO:0000259" key="2">
    <source>
        <dbReference type="SMART" id="SM00974"/>
    </source>
</evidence>
<feature type="region of interest" description="Disordered" evidence="1">
    <location>
        <begin position="223"/>
        <end position="334"/>
    </location>
</feature>
<keyword evidence="4" id="KW-1185">Reference proteome</keyword>
<dbReference type="PANTHER" id="PTHR28094:SF1">
    <property type="entry name" value="MEIOTICALLY UP-REGULATED GENE 113 PROTEIN"/>
    <property type="match status" value="1"/>
</dbReference>
<gene>
    <name evidence="3" type="ORF">M427DRAFT_134351</name>
</gene>
<dbReference type="InterPro" id="IPR053006">
    <property type="entry name" value="Meiosis_regulatory"/>
</dbReference>
<evidence type="ECO:0000313" key="4">
    <source>
        <dbReference type="Proteomes" id="UP000070544"/>
    </source>
</evidence>
<feature type="compositionally biased region" description="Acidic residues" evidence="1">
    <location>
        <begin position="320"/>
        <end position="334"/>
    </location>
</feature>
<dbReference type="STRING" id="1344416.A0A139AIG5"/>
<dbReference type="EMBL" id="KQ965754">
    <property type="protein sequence ID" value="KXS16334.1"/>
    <property type="molecule type" value="Genomic_DNA"/>
</dbReference>
<sequence length="334" mass="35198">MGDPGGDAEAFLSSFGTSLPAQTAHLLRTELLRPVSAADEGGYLYAYRIYSESPPTISSSSSSPSPSSTPSSSPPTHLLKIGRSLHPHRYLTQWSHHCNHPLTLIAVFPHSPGHITTPHPGLQCRLAHRAERLVHIHLGGAHPVRAGAGAGKCAGCGEVRREWFEGEWDEVRRAVEGWVGFVGVVRTGSGGGPKGGMVAGAGEDVGEAAMDVKLRNGSLIVPGTTSDLPGDHESIEGSVAPAVGSPRDLTLVDGSRPATLPPTGAPLAHKSTNGRAFEVPAPATDLKPIEGPPSATRTPLPPPRKRKYHVSTKRKPDPAVESDEDETWFTATED</sequence>
<organism evidence="3 4">
    <name type="scientific">Gonapodya prolifera (strain JEL478)</name>
    <name type="common">Monoblepharis prolifera</name>
    <dbReference type="NCBI Taxonomy" id="1344416"/>
    <lineage>
        <taxon>Eukaryota</taxon>
        <taxon>Fungi</taxon>
        <taxon>Fungi incertae sedis</taxon>
        <taxon>Chytridiomycota</taxon>
        <taxon>Chytridiomycota incertae sedis</taxon>
        <taxon>Monoblepharidomycetes</taxon>
        <taxon>Monoblepharidales</taxon>
        <taxon>Gonapodyaceae</taxon>
        <taxon>Gonapodya</taxon>
    </lineage>
</organism>
<dbReference type="OrthoDB" id="2417614at2759"/>
<dbReference type="AlphaFoldDB" id="A0A139AIG5"/>
<evidence type="ECO:0000256" key="1">
    <source>
        <dbReference type="SAM" id="MobiDB-lite"/>
    </source>
</evidence>
<dbReference type="PANTHER" id="PTHR28094">
    <property type="entry name" value="MEIOTICALLY UP-REGULATED GENE 113 PROTEIN"/>
    <property type="match status" value="1"/>
</dbReference>
<proteinExistence type="predicted"/>